<name>A0A6D2HTQ8_9BRAS</name>
<dbReference type="Pfam" id="PF17800">
    <property type="entry name" value="NPL"/>
    <property type="match status" value="1"/>
</dbReference>
<dbReference type="Gene3D" id="2.60.120.340">
    <property type="entry name" value="Nucleoplasmin core domain"/>
    <property type="match status" value="1"/>
</dbReference>
<dbReference type="EMBL" id="CACVBM020000344">
    <property type="protein sequence ID" value="CAA7017996.1"/>
    <property type="molecule type" value="Genomic_DNA"/>
</dbReference>
<organism evidence="3 4">
    <name type="scientific">Microthlaspi erraticum</name>
    <dbReference type="NCBI Taxonomy" id="1685480"/>
    <lineage>
        <taxon>Eukaryota</taxon>
        <taxon>Viridiplantae</taxon>
        <taxon>Streptophyta</taxon>
        <taxon>Embryophyta</taxon>
        <taxon>Tracheophyta</taxon>
        <taxon>Spermatophyta</taxon>
        <taxon>Magnoliopsida</taxon>
        <taxon>eudicotyledons</taxon>
        <taxon>Gunneridae</taxon>
        <taxon>Pentapetalae</taxon>
        <taxon>rosids</taxon>
        <taxon>malvids</taxon>
        <taxon>Brassicales</taxon>
        <taxon>Brassicaceae</taxon>
        <taxon>Coluteocarpeae</taxon>
        <taxon>Microthlaspi</taxon>
    </lineage>
</organism>
<sequence>MAFWGIEIKPGNPIKVEANDGYFIHLSQVTLGESKKVKDEIVPVFVKVGDDKTRFLVGNLSQKIPQLSINFMIEQDFELSHDCKTSSVYLLGTKIPDMDAVNSEFDSEDEDIPMYMFQNELASNDQKAMEAAESDSNEEDESDSDEVGSDEDEDDSDEEEEEEEAPLKVEPPSKKGTNGGATNNKQKPKHAHDEITPMIGGSGCCCARNARRRH</sequence>
<gene>
    <name evidence="3" type="ORF">MERR_LOCUS5231</name>
</gene>
<feature type="region of interest" description="Disordered" evidence="1">
    <location>
        <begin position="124"/>
        <end position="204"/>
    </location>
</feature>
<dbReference type="InterPro" id="IPR041232">
    <property type="entry name" value="NPL"/>
</dbReference>
<dbReference type="Proteomes" id="UP000467841">
    <property type="component" value="Unassembled WGS sequence"/>
</dbReference>
<accession>A0A6D2HTQ8</accession>
<proteinExistence type="predicted"/>
<evidence type="ECO:0000313" key="3">
    <source>
        <dbReference type="EMBL" id="CAA7017996.1"/>
    </source>
</evidence>
<comment type="caution">
    <text evidence="3">The sequence shown here is derived from an EMBL/GenBank/DDBJ whole genome shotgun (WGS) entry which is preliminary data.</text>
</comment>
<evidence type="ECO:0000256" key="1">
    <source>
        <dbReference type="SAM" id="MobiDB-lite"/>
    </source>
</evidence>
<evidence type="ECO:0000259" key="2">
    <source>
        <dbReference type="Pfam" id="PF17800"/>
    </source>
</evidence>
<evidence type="ECO:0000313" key="4">
    <source>
        <dbReference type="Proteomes" id="UP000467841"/>
    </source>
</evidence>
<keyword evidence="4" id="KW-1185">Reference proteome</keyword>
<feature type="compositionally biased region" description="Acidic residues" evidence="1">
    <location>
        <begin position="132"/>
        <end position="164"/>
    </location>
</feature>
<feature type="domain" description="Nucleoplasmin-like" evidence="2">
    <location>
        <begin position="3"/>
        <end position="93"/>
    </location>
</feature>
<dbReference type="AlphaFoldDB" id="A0A6D2HTQ8"/>
<dbReference type="OrthoDB" id="2019803at2759"/>
<protein>
    <recommendedName>
        <fullName evidence="2">Nucleoplasmin-like domain-containing protein</fullName>
    </recommendedName>
</protein>
<reference evidence="3" key="1">
    <citation type="submission" date="2020-01" db="EMBL/GenBank/DDBJ databases">
        <authorList>
            <person name="Mishra B."/>
        </authorList>
    </citation>
    <scope>NUCLEOTIDE SEQUENCE [LARGE SCALE GENOMIC DNA]</scope>
</reference>